<feature type="domain" description="CBS" evidence="1">
    <location>
        <begin position="90"/>
        <end position="140"/>
    </location>
</feature>
<sequence>MTEQPATLLPPDPAVVGRTLAGRTVADAMLHHPKVHDHTVSVAELQDLFLNVHVHAALIVDPARRLLTIVERADLTSAAPSPAHALGRLDGRTTHPTADLVEVWGLMVDQGRRRLAVVDDSGTLLGLLALKRSRLGFCSDAGVLARRRERRGEQPSA</sequence>
<dbReference type="Gene3D" id="3.10.580.10">
    <property type="entry name" value="CBS-domain"/>
    <property type="match status" value="2"/>
</dbReference>
<name>A0A3D9STT7_9ACTN</name>
<proteinExistence type="predicted"/>
<gene>
    <name evidence="2" type="ORF">DFJ69_1404</name>
</gene>
<reference evidence="2 3" key="1">
    <citation type="submission" date="2018-08" db="EMBL/GenBank/DDBJ databases">
        <title>Sequencing the genomes of 1000 actinobacteria strains.</title>
        <authorList>
            <person name="Klenk H.-P."/>
        </authorList>
    </citation>
    <scope>NUCLEOTIDE SEQUENCE [LARGE SCALE GENOMIC DNA]</scope>
    <source>
        <strain evidence="2 3">DSM 43927</strain>
    </source>
</reference>
<dbReference type="SMART" id="SM00116">
    <property type="entry name" value="CBS"/>
    <property type="match status" value="2"/>
</dbReference>
<evidence type="ECO:0000313" key="3">
    <source>
        <dbReference type="Proteomes" id="UP000256661"/>
    </source>
</evidence>
<dbReference type="SUPFAM" id="SSF54631">
    <property type="entry name" value="CBS-domain pair"/>
    <property type="match status" value="1"/>
</dbReference>
<dbReference type="AlphaFoldDB" id="A0A3D9STT7"/>
<keyword evidence="3" id="KW-1185">Reference proteome</keyword>
<dbReference type="CDD" id="cd02205">
    <property type="entry name" value="CBS_pair_SF"/>
    <property type="match status" value="1"/>
</dbReference>
<dbReference type="EMBL" id="QTTT01000001">
    <property type="protein sequence ID" value="REE95984.1"/>
    <property type="molecule type" value="Genomic_DNA"/>
</dbReference>
<dbReference type="InterPro" id="IPR046342">
    <property type="entry name" value="CBS_dom_sf"/>
</dbReference>
<accession>A0A3D9STT7</accession>
<dbReference type="RefSeq" id="WP_170177560.1">
    <property type="nucleotide sequence ID" value="NZ_QTTT01000001.1"/>
</dbReference>
<dbReference type="InterPro" id="IPR000644">
    <property type="entry name" value="CBS_dom"/>
</dbReference>
<dbReference type="Pfam" id="PF00571">
    <property type="entry name" value="CBS"/>
    <property type="match status" value="1"/>
</dbReference>
<feature type="domain" description="CBS" evidence="1">
    <location>
        <begin position="32"/>
        <end position="80"/>
    </location>
</feature>
<protein>
    <submittedName>
        <fullName evidence="2">CBS domain protein</fullName>
    </submittedName>
</protein>
<evidence type="ECO:0000313" key="2">
    <source>
        <dbReference type="EMBL" id="REE95984.1"/>
    </source>
</evidence>
<evidence type="ECO:0000259" key="1">
    <source>
        <dbReference type="SMART" id="SM00116"/>
    </source>
</evidence>
<organism evidence="2 3">
    <name type="scientific">Thermomonospora umbrina</name>
    <dbReference type="NCBI Taxonomy" id="111806"/>
    <lineage>
        <taxon>Bacteria</taxon>
        <taxon>Bacillati</taxon>
        <taxon>Actinomycetota</taxon>
        <taxon>Actinomycetes</taxon>
        <taxon>Streptosporangiales</taxon>
        <taxon>Thermomonosporaceae</taxon>
        <taxon>Thermomonospora</taxon>
    </lineage>
</organism>
<comment type="caution">
    <text evidence="2">The sequence shown here is derived from an EMBL/GenBank/DDBJ whole genome shotgun (WGS) entry which is preliminary data.</text>
</comment>
<dbReference type="Proteomes" id="UP000256661">
    <property type="component" value="Unassembled WGS sequence"/>
</dbReference>